<dbReference type="AlphaFoldDB" id="A0A1H7X0J3"/>
<dbReference type="CDD" id="cd16352">
    <property type="entry name" value="CheD"/>
    <property type="match status" value="1"/>
</dbReference>
<dbReference type="PANTHER" id="PTHR35147:SF3">
    <property type="entry name" value="CHEMORECEPTOR GLUTAMINE DEAMIDASE CHED 1-RELATED"/>
    <property type="match status" value="1"/>
</dbReference>
<dbReference type="EMBL" id="FOBS01000008">
    <property type="protein sequence ID" value="SEM26588.1"/>
    <property type="molecule type" value="Genomic_DNA"/>
</dbReference>
<accession>A0A1H7X0J3</accession>
<dbReference type="Pfam" id="PF03975">
    <property type="entry name" value="CheD"/>
    <property type="match status" value="1"/>
</dbReference>
<dbReference type="STRING" id="43775.SAMN04489760_108105"/>
<dbReference type="Proteomes" id="UP000198744">
    <property type="component" value="Unassembled WGS sequence"/>
</dbReference>
<evidence type="ECO:0000256" key="4">
    <source>
        <dbReference type="SAM" id="Phobius"/>
    </source>
</evidence>
<keyword evidence="4" id="KW-0812">Transmembrane</keyword>
<protein>
    <recommendedName>
        <fullName evidence="3">Probable chemoreceptor glutamine deamidase CheD</fullName>
        <ecNumber evidence="3">3.5.1.44</ecNumber>
    </recommendedName>
</protein>
<dbReference type="GO" id="GO:0006935">
    <property type="term" value="P:chemotaxis"/>
    <property type="evidence" value="ECO:0007669"/>
    <property type="project" value="UniProtKB-UniRule"/>
</dbReference>
<evidence type="ECO:0000256" key="1">
    <source>
        <dbReference type="ARBA" id="ARBA00022500"/>
    </source>
</evidence>
<comment type="catalytic activity">
    <reaction evidence="3">
        <text>L-glutaminyl-[protein] + H2O = L-glutamyl-[protein] + NH4(+)</text>
        <dbReference type="Rhea" id="RHEA:16441"/>
        <dbReference type="Rhea" id="RHEA-COMP:10207"/>
        <dbReference type="Rhea" id="RHEA-COMP:10208"/>
        <dbReference type="ChEBI" id="CHEBI:15377"/>
        <dbReference type="ChEBI" id="CHEBI:28938"/>
        <dbReference type="ChEBI" id="CHEBI:29973"/>
        <dbReference type="ChEBI" id="CHEBI:30011"/>
        <dbReference type="EC" id="3.5.1.44"/>
    </reaction>
</comment>
<dbReference type="Gene3D" id="3.30.1330.200">
    <property type="match status" value="1"/>
</dbReference>
<dbReference type="GO" id="GO:0050568">
    <property type="term" value="F:protein-glutamine glutaminase activity"/>
    <property type="evidence" value="ECO:0007669"/>
    <property type="project" value="UniProtKB-UniRule"/>
</dbReference>
<name>A0A1H7X0J3_9BACT</name>
<gene>
    <name evidence="3" type="primary">cheD</name>
    <name evidence="5" type="ORF">SAMN04489760_108105</name>
</gene>
<keyword evidence="4" id="KW-1133">Transmembrane helix</keyword>
<keyword evidence="1 3" id="KW-0145">Chemotaxis</keyword>
<dbReference type="InterPro" id="IPR038592">
    <property type="entry name" value="CheD-like_sf"/>
</dbReference>
<evidence type="ECO:0000313" key="6">
    <source>
        <dbReference type="Proteomes" id="UP000198744"/>
    </source>
</evidence>
<organism evidence="5 6">
    <name type="scientific">Syntrophus gentianae</name>
    <dbReference type="NCBI Taxonomy" id="43775"/>
    <lineage>
        <taxon>Bacteria</taxon>
        <taxon>Pseudomonadati</taxon>
        <taxon>Thermodesulfobacteriota</taxon>
        <taxon>Syntrophia</taxon>
        <taxon>Syntrophales</taxon>
        <taxon>Syntrophaceae</taxon>
        <taxon>Syntrophus</taxon>
    </lineage>
</organism>
<dbReference type="InterPro" id="IPR005659">
    <property type="entry name" value="Chemorcpt_Glu_NH3ase_CheD"/>
</dbReference>
<comment type="function">
    <text evidence="3">Probably deamidates glutamine residues to glutamate on methyl-accepting chemotaxis receptors (MCPs), playing an important role in chemotaxis.</text>
</comment>
<proteinExistence type="inferred from homology"/>
<dbReference type="OrthoDB" id="9807202at2"/>
<keyword evidence="4" id="KW-0472">Membrane</keyword>
<dbReference type="InterPro" id="IPR011324">
    <property type="entry name" value="Cytotoxic_necrot_fac-like_cat"/>
</dbReference>
<keyword evidence="6" id="KW-1185">Reference proteome</keyword>
<evidence type="ECO:0000256" key="3">
    <source>
        <dbReference type="HAMAP-Rule" id="MF_01440"/>
    </source>
</evidence>
<evidence type="ECO:0000256" key="2">
    <source>
        <dbReference type="ARBA" id="ARBA00022801"/>
    </source>
</evidence>
<dbReference type="EC" id="3.5.1.44" evidence="3"/>
<sequence length="171" mass="19196">MTDGKDIKPSCEYFLLPGYIFLSWEPYLISTVVGSSVVVALWDSESKRGGMSNFLYPFREKSEGGTAIYGNVAVPYMIKMFLAEGAKEKNLQSQIFGGAAAELFESETVAHENIEIARKVLKKNGIKVISEDVGGRLGRKIVFNTFQNEVLIYKVSTLRSSDWYPYDRQGR</sequence>
<dbReference type="PANTHER" id="PTHR35147">
    <property type="entry name" value="CHEMORECEPTOR GLUTAMINE DEAMIDASE CHED-RELATED"/>
    <property type="match status" value="1"/>
</dbReference>
<feature type="transmembrane region" description="Helical" evidence="4">
    <location>
        <begin position="20"/>
        <end position="42"/>
    </location>
</feature>
<comment type="similarity">
    <text evidence="3">Belongs to the CheD family.</text>
</comment>
<keyword evidence="2 3" id="KW-0378">Hydrolase</keyword>
<dbReference type="HAMAP" id="MF_01440">
    <property type="entry name" value="CheD"/>
    <property type="match status" value="1"/>
</dbReference>
<evidence type="ECO:0000313" key="5">
    <source>
        <dbReference type="EMBL" id="SEM26588.1"/>
    </source>
</evidence>
<dbReference type="SUPFAM" id="SSF64438">
    <property type="entry name" value="CNF1/YfiH-like putative cysteine hydrolases"/>
    <property type="match status" value="1"/>
</dbReference>
<reference evidence="5 6" key="1">
    <citation type="submission" date="2016-10" db="EMBL/GenBank/DDBJ databases">
        <authorList>
            <person name="de Groot N.N."/>
        </authorList>
    </citation>
    <scope>NUCLEOTIDE SEQUENCE [LARGE SCALE GENOMIC DNA]</scope>
    <source>
        <strain evidence="5 6">DSM 8423</strain>
    </source>
</reference>